<evidence type="ECO:0000313" key="5">
    <source>
        <dbReference type="Proteomes" id="UP000036834"/>
    </source>
</evidence>
<reference evidence="5" key="1">
    <citation type="submission" date="2015-07" db="EMBL/GenBank/DDBJ databases">
        <title>Genome sequencing project for genomic taxonomy and phylogenomics of Bacillus-like bacteria.</title>
        <authorList>
            <person name="Liu B."/>
            <person name="Wang J."/>
            <person name="Zhu Y."/>
            <person name="Liu G."/>
            <person name="Chen Q."/>
            <person name="Chen Z."/>
            <person name="Lan J."/>
            <person name="Che J."/>
            <person name="Ge C."/>
            <person name="Shi H."/>
            <person name="Pan Z."/>
            <person name="Liu X."/>
        </authorList>
    </citation>
    <scope>NUCLEOTIDE SEQUENCE [LARGE SCALE GENOMIC DNA]</scope>
    <source>
        <strain evidence="5">DSM 9887</strain>
    </source>
</reference>
<dbReference type="Gene3D" id="3.20.80.10">
    <property type="entry name" value="Regulatory factor, effector binding domain"/>
    <property type="match status" value="1"/>
</dbReference>
<evidence type="ECO:0000256" key="1">
    <source>
        <dbReference type="ARBA" id="ARBA00023125"/>
    </source>
</evidence>
<dbReference type="Proteomes" id="UP000036834">
    <property type="component" value="Unassembled WGS sequence"/>
</dbReference>
<dbReference type="GO" id="GO:0003677">
    <property type="term" value="F:DNA binding"/>
    <property type="evidence" value="ECO:0007669"/>
    <property type="project" value="UniProtKB-KW"/>
</dbReference>
<dbReference type="Proteomes" id="UP000319578">
    <property type="component" value="Unassembled WGS sequence"/>
</dbReference>
<dbReference type="PANTHER" id="PTHR30204">
    <property type="entry name" value="REDOX-CYCLING DRUG-SENSING TRANSCRIPTIONAL ACTIVATOR SOXR"/>
    <property type="match status" value="1"/>
</dbReference>
<dbReference type="InterPro" id="IPR000551">
    <property type="entry name" value="MerR-type_HTH_dom"/>
</dbReference>
<accession>A0A0K9YR51</accession>
<evidence type="ECO:0000259" key="2">
    <source>
        <dbReference type="PROSITE" id="PS50937"/>
    </source>
</evidence>
<dbReference type="SMART" id="SM00871">
    <property type="entry name" value="AraC_E_bind"/>
    <property type="match status" value="1"/>
</dbReference>
<organism evidence="4 5">
    <name type="scientific">Brevibacillus reuszeri</name>
    <dbReference type="NCBI Taxonomy" id="54915"/>
    <lineage>
        <taxon>Bacteria</taxon>
        <taxon>Bacillati</taxon>
        <taxon>Bacillota</taxon>
        <taxon>Bacilli</taxon>
        <taxon>Bacillales</taxon>
        <taxon>Paenibacillaceae</taxon>
        <taxon>Brevibacillus</taxon>
    </lineage>
</organism>
<dbReference type="Pfam" id="PF06445">
    <property type="entry name" value="GyrI-like"/>
    <property type="match status" value="1"/>
</dbReference>
<proteinExistence type="predicted"/>
<dbReference type="InterPro" id="IPR047057">
    <property type="entry name" value="MerR_fam"/>
</dbReference>
<feature type="domain" description="HTH merR-type" evidence="2">
    <location>
        <begin position="6"/>
        <end position="75"/>
    </location>
</feature>
<dbReference type="PATRIC" id="fig|54915.3.peg.2555"/>
<comment type="caution">
    <text evidence="4">The sequence shown here is derived from an EMBL/GenBank/DDBJ whole genome shotgun (WGS) entry which is preliminary data.</text>
</comment>
<dbReference type="PANTHER" id="PTHR30204:SF97">
    <property type="entry name" value="MERR FAMILY REGULATORY PROTEIN"/>
    <property type="match status" value="1"/>
</dbReference>
<dbReference type="RefSeq" id="WP_049739675.1">
    <property type="nucleotide sequence ID" value="NZ_BJON01000014.1"/>
</dbReference>
<reference evidence="4" key="2">
    <citation type="submission" date="2015-07" db="EMBL/GenBank/DDBJ databases">
        <title>MeaNS - Measles Nucleotide Surveillance Program.</title>
        <authorList>
            <person name="Tran T."/>
            <person name="Druce J."/>
        </authorList>
    </citation>
    <scope>NUCLEOTIDE SEQUENCE</scope>
    <source>
        <strain evidence="4">DSM 9887</strain>
    </source>
</reference>
<gene>
    <name evidence="4" type="ORF">ADS79_17425</name>
    <name evidence="3" type="ORF">BRE01_35790</name>
</gene>
<dbReference type="EMBL" id="BJON01000014">
    <property type="protein sequence ID" value="GED69877.1"/>
    <property type="molecule type" value="Genomic_DNA"/>
</dbReference>
<evidence type="ECO:0000313" key="3">
    <source>
        <dbReference type="EMBL" id="GED69877.1"/>
    </source>
</evidence>
<dbReference type="CDD" id="cd01107">
    <property type="entry name" value="HTH_BmrR"/>
    <property type="match status" value="1"/>
</dbReference>
<evidence type="ECO:0000313" key="4">
    <source>
        <dbReference type="EMBL" id="KNB70665.1"/>
    </source>
</evidence>
<name>A0A0K9YR51_9BACL</name>
<dbReference type="Pfam" id="PF13411">
    <property type="entry name" value="MerR_1"/>
    <property type="match status" value="1"/>
</dbReference>
<dbReference type="InterPro" id="IPR029442">
    <property type="entry name" value="GyrI-like"/>
</dbReference>
<dbReference type="AlphaFoldDB" id="A0A0K9YR51"/>
<dbReference type="PROSITE" id="PS50937">
    <property type="entry name" value="HTH_MERR_2"/>
    <property type="match status" value="1"/>
</dbReference>
<dbReference type="SUPFAM" id="SSF55136">
    <property type="entry name" value="Probable bacterial effector-binding domain"/>
    <property type="match status" value="1"/>
</dbReference>
<dbReference type="PRINTS" id="PR00040">
    <property type="entry name" value="HTHMERR"/>
</dbReference>
<dbReference type="STRING" id="54915.ADS79_17425"/>
<dbReference type="EMBL" id="LGIQ01000009">
    <property type="protein sequence ID" value="KNB70665.1"/>
    <property type="molecule type" value="Genomic_DNA"/>
</dbReference>
<dbReference type="Gene3D" id="1.10.1660.10">
    <property type="match status" value="1"/>
</dbReference>
<keyword evidence="1" id="KW-0238">DNA-binding</keyword>
<dbReference type="InterPro" id="IPR010499">
    <property type="entry name" value="AraC_E-bd"/>
</dbReference>
<protein>
    <submittedName>
        <fullName evidence="3">MerR family transcriptional regulator</fullName>
    </submittedName>
</protein>
<evidence type="ECO:0000313" key="6">
    <source>
        <dbReference type="Proteomes" id="UP000319578"/>
    </source>
</evidence>
<dbReference type="InterPro" id="IPR011256">
    <property type="entry name" value="Reg_factor_effector_dom_sf"/>
</dbReference>
<dbReference type="GO" id="GO:0003700">
    <property type="term" value="F:DNA-binding transcription factor activity"/>
    <property type="evidence" value="ECO:0007669"/>
    <property type="project" value="InterPro"/>
</dbReference>
<dbReference type="SMART" id="SM00422">
    <property type="entry name" value="HTH_MERR"/>
    <property type="match status" value="1"/>
</dbReference>
<keyword evidence="6" id="KW-1185">Reference proteome</keyword>
<dbReference type="SUPFAM" id="SSF46955">
    <property type="entry name" value="Putative DNA-binding domain"/>
    <property type="match status" value="1"/>
</dbReference>
<dbReference type="InterPro" id="IPR009061">
    <property type="entry name" value="DNA-bd_dom_put_sf"/>
</dbReference>
<reference evidence="3 6" key="3">
    <citation type="submission" date="2019-06" db="EMBL/GenBank/DDBJ databases">
        <title>Whole genome shotgun sequence of Brevibacillus reuszeri NBRC 15719.</title>
        <authorList>
            <person name="Hosoyama A."/>
            <person name="Uohara A."/>
            <person name="Ohji S."/>
            <person name="Ichikawa N."/>
        </authorList>
    </citation>
    <scope>NUCLEOTIDE SEQUENCE [LARGE SCALE GENOMIC DNA]</scope>
    <source>
        <strain evidence="3 6">NBRC 15719</strain>
    </source>
</reference>
<sequence length="282" mass="32934">MKVIIIYTIGEFAKISKVSPRMLRHYDKIELLKPSFIEQNGYRYYSDVEINKISMIKQFRRYGFSLEEIKSVLCKNDVEYTKQTLQLKIDHLQQSTTEHHYLIRELENQLRATLGEDTIFQSKPNFDIVIGHRSEFLALCQRKRTNEAAMDQMILELYEVLETSDLVMTGTRMTIFHVTNYMYDPEDADIEVCIPVNAEYNKGAFYTRIIEGGLYMSTIYIGSYDDINHPYQALIAWSKQNNYSIIGPSVERYYRDCGETNNQSEYVTEICIPIASHTIIGQ</sequence>